<organism evidence="1 2">
    <name type="scientific">Thermoflavimicrobium daqui</name>
    <dbReference type="NCBI Taxonomy" id="2137476"/>
    <lineage>
        <taxon>Bacteria</taxon>
        <taxon>Bacillati</taxon>
        <taxon>Bacillota</taxon>
        <taxon>Bacilli</taxon>
        <taxon>Bacillales</taxon>
        <taxon>Thermoactinomycetaceae</taxon>
        <taxon>Thermoflavimicrobium</taxon>
    </lineage>
</organism>
<reference evidence="1 2" key="2">
    <citation type="submission" date="2018-06" db="EMBL/GenBank/DDBJ databases">
        <authorList>
            <person name="Zhirakovskaya E."/>
        </authorList>
    </citation>
    <scope>NUCLEOTIDE SEQUENCE [LARGE SCALE GENOMIC DNA]</scope>
    <source>
        <strain evidence="1 2">FBKL4.011</strain>
    </source>
</reference>
<protein>
    <submittedName>
        <fullName evidence="1">Uncharacterized protein</fullName>
    </submittedName>
</protein>
<reference evidence="1 2" key="1">
    <citation type="submission" date="2018-06" db="EMBL/GenBank/DDBJ databases">
        <title>Thermoflavimicrobium daqus sp. nov., a thermophilic microbe isolated from Moutai-flavour Daqu.</title>
        <authorList>
            <person name="Wang X."/>
            <person name="Zhou H."/>
        </authorList>
    </citation>
    <scope>NUCLEOTIDE SEQUENCE [LARGE SCALE GENOMIC DNA]</scope>
    <source>
        <strain evidence="1 2">FBKL4.011</strain>
    </source>
</reference>
<keyword evidence="2" id="KW-1185">Reference proteome</keyword>
<proteinExistence type="predicted"/>
<dbReference type="Proteomes" id="UP000251213">
    <property type="component" value="Unassembled WGS sequence"/>
</dbReference>
<gene>
    <name evidence="1" type="ORF">DL897_04705</name>
</gene>
<dbReference type="AlphaFoldDB" id="A0A364K7M6"/>
<name>A0A364K7M6_9BACL</name>
<evidence type="ECO:0000313" key="1">
    <source>
        <dbReference type="EMBL" id="RAL26299.1"/>
    </source>
</evidence>
<accession>A0A364K7M6</accession>
<evidence type="ECO:0000313" key="2">
    <source>
        <dbReference type="Proteomes" id="UP000251213"/>
    </source>
</evidence>
<dbReference type="EMBL" id="QJKK01000002">
    <property type="protein sequence ID" value="RAL26299.1"/>
    <property type="molecule type" value="Genomic_DNA"/>
</dbReference>
<comment type="caution">
    <text evidence="1">The sequence shown here is derived from an EMBL/GenBank/DDBJ whole genome shotgun (WGS) entry which is preliminary data.</text>
</comment>
<sequence length="62" mass="7206">MCFRRRRRALRFRGISRKGNIIQRIVLGPISGHDNRVRVRQRNRGNATTFDKVRGGVSLTND</sequence>